<comment type="caution">
    <text evidence="1">The sequence shown here is derived from an EMBL/GenBank/DDBJ whole genome shotgun (WGS) entry which is preliminary data.</text>
</comment>
<dbReference type="Proteomes" id="UP000714275">
    <property type="component" value="Unassembled WGS sequence"/>
</dbReference>
<sequence length="139" mass="15448">MAMERAGANCCVVNGYRSLHGTSTTADSSTMSWNICRIQTRKTTKIEMWSKRVVALVMTAKDAMSIDDDHSQGTCSDIDCDESSDHSYALETPISIPDNFVFDEDANDDEYLHLSLEDIAAQLDAWANPKADGDFYDIH</sequence>
<proteinExistence type="predicted"/>
<dbReference type="AlphaFoldDB" id="A0A9P7D6Z8"/>
<gene>
    <name evidence="1" type="ORF">EV702DRAFT_1042484</name>
</gene>
<accession>A0A9P7D6Z8</accession>
<evidence type="ECO:0000313" key="1">
    <source>
        <dbReference type="EMBL" id="KAG1781383.1"/>
    </source>
</evidence>
<organism evidence="1 2">
    <name type="scientific">Suillus placidus</name>
    <dbReference type="NCBI Taxonomy" id="48579"/>
    <lineage>
        <taxon>Eukaryota</taxon>
        <taxon>Fungi</taxon>
        <taxon>Dikarya</taxon>
        <taxon>Basidiomycota</taxon>
        <taxon>Agaricomycotina</taxon>
        <taxon>Agaricomycetes</taxon>
        <taxon>Agaricomycetidae</taxon>
        <taxon>Boletales</taxon>
        <taxon>Suillineae</taxon>
        <taxon>Suillaceae</taxon>
        <taxon>Suillus</taxon>
    </lineage>
</organism>
<evidence type="ECO:0000313" key="2">
    <source>
        <dbReference type="Proteomes" id="UP000714275"/>
    </source>
</evidence>
<dbReference type="EMBL" id="JABBWD010000006">
    <property type="protein sequence ID" value="KAG1781383.1"/>
    <property type="molecule type" value="Genomic_DNA"/>
</dbReference>
<protein>
    <submittedName>
        <fullName evidence="1">Uncharacterized protein</fullName>
    </submittedName>
</protein>
<name>A0A9P7D6Z8_9AGAM</name>
<keyword evidence="2" id="KW-1185">Reference proteome</keyword>
<reference evidence="1" key="1">
    <citation type="journal article" date="2020" name="New Phytol.">
        <title>Comparative genomics reveals dynamic genome evolution in host specialist ectomycorrhizal fungi.</title>
        <authorList>
            <person name="Lofgren L.A."/>
            <person name="Nguyen N.H."/>
            <person name="Vilgalys R."/>
            <person name="Ruytinx J."/>
            <person name="Liao H.L."/>
            <person name="Branco S."/>
            <person name="Kuo A."/>
            <person name="LaButti K."/>
            <person name="Lipzen A."/>
            <person name="Andreopoulos W."/>
            <person name="Pangilinan J."/>
            <person name="Riley R."/>
            <person name="Hundley H."/>
            <person name="Na H."/>
            <person name="Barry K."/>
            <person name="Grigoriev I.V."/>
            <person name="Stajich J.E."/>
            <person name="Kennedy P.G."/>
        </authorList>
    </citation>
    <scope>NUCLEOTIDE SEQUENCE</scope>
    <source>
        <strain evidence="1">DOB743</strain>
    </source>
</reference>